<evidence type="ECO:0000256" key="3">
    <source>
        <dbReference type="ARBA" id="ARBA00023125"/>
    </source>
</evidence>
<keyword evidence="7" id="KW-1185">Reference proteome</keyword>
<name>A0A1G5R1W2_9RHOB</name>
<dbReference type="Proteomes" id="UP000198767">
    <property type="component" value="Unassembled WGS sequence"/>
</dbReference>
<dbReference type="PROSITE" id="PS50931">
    <property type="entry name" value="HTH_LYSR"/>
    <property type="match status" value="1"/>
</dbReference>
<protein>
    <submittedName>
        <fullName evidence="6">DNA-binding transcriptional regulator, LysR family</fullName>
    </submittedName>
</protein>
<dbReference type="GO" id="GO:0003677">
    <property type="term" value="F:DNA binding"/>
    <property type="evidence" value="ECO:0007669"/>
    <property type="project" value="UniProtKB-KW"/>
</dbReference>
<gene>
    <name evidence="6" type="ORF">SAMN04488118_107132</name>
</gene>
<organism evidence="6 7">
    <name type="scientific">Epibacterium ulvae</name>
    <dbReference type="NCBI Taxonomy" id="1156985"/>
    <lineage>
        <taxon>Bacteria</taxon>
        <taxon>Pseudomonadati</taxon>
        <taxon>Pseudomonadota</taxon>
        <taxon>Alphaproteobacteria</taxon>
        <taxon>Rhodobacterales</taxon>
        <taxon>Roseobacteraceae</taxon>
        <taxon>Epibacterium</taxon>
    </lineage>
</organism>
<evidence type="ECO:0000256" key="4">
    <source>
        <dbReference type="ARBA" id="ARBA00023163"/>
    </source>
</evidence>
<dbReference type="AlphaFoldDB" id="A0A1G5R1W2"/>
<sequence length="304" mass="34164">MVSIYTMEKTDYLNIDGHQLRILLTIREAGSLSGAAKILDMNQSTISYWLDLLRKRTGDPLFVRHGNGVEPTARARDLFPAAEAALRQIEAMFEPQLYDPAEDHGVLRIACTALERDTLLKPLIHHAQQVAPALSFELPNSGSSFQLIERLRLGTLDAVFMPAGSSERDGILQRTLSRFSDAVYFDPQYPLETDNLDAFCDRPQVRVAFGPDAGFSIDRKLTKMGRTRHVAVQVSDFESALALIAGTRLIATLPALLNRQGLQKIAPPWENPQRELALYWHARNQTSARHRYWRDTLAKLAKSD</sequence>
<keyword evidence="3 6" id="KW-0238">DNA-binding</keyword>
<dbReference type="InterPro" id="IPR000847">
    <property type="entry name" value="LysR_HTH_N"/>
</dbReference>
<evidence type="ECO:0000256" key="2">
    <source>
        <dbReference type="ARBA" id="ARBA00023015"/>
    </source>
</evidence>
<dbReference type="STRING" id="1156985.SAMN04488118_107132"/>
<evidence type="ECO:0000259" key="5">
    <source>
        <dbReference type="PROSITE" id="PS50931"/>
    </source>
</evidence>
<dbReference type="InterPro" id="IPR036390">
    <property type="entry name" value="WH_DNA-bd_sf"/>
</dbReference>
<evidence type="ECO:0000256" key="1">
    <source>
        <dbReference type="ARBA" id="ARBA00009437"/>
    </source>
</evidence>
<comment type="similarity">
    <text evidence="1">Belongs to the LysR transcriptional regulatory family.</text>
</comment>
<keyword evidence="2" id="KW-0805">Transcription regulation</keyword>
<dbReference type="InterPro" id="IPR037402">
    <property type="entry name" value="YidZ_PBP2"/>
</dbReference>
<dbReference type="PANTHER" id="PTHR30118:SF6">
    <property type="entry name" value="HTH-TYPE TRANSCRIPTIONAL REGULATOR LEUO"/>
    <property type="match status" value="1"/>
</dbReference>
<evidence type="ECO:0000313" key="7">
    <source>
        <dbReference type="Proteomes" id="UP000198767"/>
    </source>
</evidence>
<reference evidence="6 7" key="1">
    <citation type="submission" date="2016-10" db="EMBL/GenBank/DDBJ databases">
        <authorList>
            <person name="de Groot N.N."/>
        </authorList>
    </citation>
    <scope>NUCLEOTIDE SEQUENCE [LARGE SCALE GENOMIC DNA]</scope>
    <source>
        <strain evidence="6 7">U95</strain>
    </source>
</reference>
<dbReference type="Gene3D" id="3.40.190.10">
    <property type="entry name" value="Periplasmic binding protein-like II"/>
    <property type="match status" value="2"/>
</dbReference>
<dbReference type="InterPro" id="IPR005119">
    <property type="entry name" value="LysR_subst-bd"/>
</dbReference>
<dbReference type="InterPro" id="IPR036388">
    <property type="entry name" value="WH-like_DNA-bd_sf"/>
</dbReference>
<dbReference type="CDD" id="cd08417">
    <property type="entry name" value="PBP2_Nitroaromatics_like"/>
    <property type="match status" value="1"/>
</dbReference>
<dbReference type="PANTHER" id="PTHR30118">
    <property type="entry name" value="HTH-TYPE TRANSCRIPTIONAL REGULATOR LEUO-RELATED"/>
    <property type="match status" value="1"/>
</dbReference>
<dbReference type="InterPro" id="IPR050389">
    <property type="entry name" value="LysR-type_TF"/>
</dbReference>
<dbReference type="SUPFAM" id="SSF53850">
    <property type="entry name" value="Periplasmic binding protein-like II"/>
    <property type="match status" value="1"/>
</dbReference>
<dbReference type="GO" id="GO:0003700">
    <property type="term" value="F:DNA-binding transcription factor activity"/>
    <property type="evidence" value="ECO:0007669"/>
    <property type="project" value="InterPro"/>
</dbReference>
<dbReference type="Pfam" id="PF00126">
    <property type="entry name" value="HTH_1"/>
    <property type="match status" value="1"/>
</dbReference>
<accession>A0A1G5R1W2</accession>
<evidence type="ECO:0000313" key="6">
    <source>
        <dbReference type="EMBL" id="SCZ67838.1"/>
    </source>
</evidence>
<dbReference type="EMBL" id="FMWG01000007">
    <property type="protein sequence ID" value="SCZ67838.1"/>
    <property type="molecule type" value="Genomic_DNA"/>
</dbReference>
<dbReference type="Gene3D" id="1.10.10.10">
    <property type="entry name" value="Winged helix-like DNA-binding domain superfamily/Winged helix DNA-binding domain"/>
    <property type="match status" value="1"/>
</dbReference>
<dbReference type="Pfam" id="PF03466">
    <property type="entry name" value="LysR_substrate"/>
    <property type="match status" value="1"/>
</dbReference>
<dbReference type="SUPFAM" id="SSF46785">
    <property type="entry name" value="Winged helix' DNA-binding domain"/>
    <property type="match status" value="1"/>
</dbReference>
<keyword evidence="4" id="KW-0804">Transcription</keyword>
<feature type="domain" description="HTH lysR-type" evidence="5">
    <location>
        <begin position="15"/>
        <end position="72"/>
    </location>
</feature>
<proteinExistence type="inferred from homology"/>